<dbReference type="EMBL" id="BDIP01000032">
    <property type="protein sequence ID" value="GIQ79632.1"/>
    <property type="molecule type" value="Genomic_DNA"/>
</dbReference>
<accession>A0A9K3GEE0</accession>
<feature type="transmembrane region" description="Helical" evidence="2">
    <location>
        <begin position="6"/>
        <end position="23"/>
    </location>
</feature>
<dbReference type="SUPFAM" id="SSF48371">
    <property type="entry name" value="ARM repeat"/>
    <property type="match status" value="1"/>
</dbReference>
<dbReference type="AlphaFoldDB" id="A0A9K3GEE0"/>
<feature type="transmembrane region" description="Helical" evidence="2">
    <location>
        <begin position="165"/>
        <end position="186"/>
    </location>
</feature>
<sequence>MRYLLGGVVELVAGLLALYALCCQTQQKRRLKKGPCSWHSKRARQEVTRSQLMLLTAVLGHAVRTAWAFAMPLSNDQLPFLPKLAMNRLSTLLLFLSFSMYINQCLLVSSSYVMSERSLPRHIINAVTWVVACTSGAIMVYYVTMWLLCTDDAVARELPFTKYDLYYVVFVWVFVAIMFLLAGRAIKGQLIMASSIGGTKNERDFSPLIRQLKVSSAIGAVCAVGRGIAYLLWSFRDNPDVWNLPEGWDLWVFFFLPDVVPTVTISLLVLGKAPLTKNKRARDVDAHLIHCVSTGDDIVQYLVEIETSLSECTDHLPPTPSPSGGEICSRLMKTVHRLVQEPHNWDVVQSILEILTRLAESNTLVGTERSGVTTKEVTYAQYLLDAGVSDCLQQVLDAVAAEGLYLNGLDPMRGMGLDTDGTESQSTSEEREGEGGPVSLSSAETNTLQDGVSDVSGVRDALTSGDGNMTREGEGEGGWEGEEVKTDAENQEPEKVSSTASEGDRVEDGEWDRDTSPTYEDLLSSKFQALKVVSSQVARYRVLAIERGAAVAPDHSQQTSTKTGVDTKSKALSTVCGDHSLVQQREALAAISEAALQLGICVMRRTPSSSHQRLFDDGILSALLSVAETCLEVVPSVARFTRLLLVSDSSIDQGTLRPDFLPLLERIVPKPQSAEYWTAWSTNVYRAMTLQCLKSALSRDSVTKEGCLSLLTGPHNLHGLLYPIVKTPTTEASSSYGSGALQMQAEATYVLRILASKIEPSQTLGLLQPLIPPLATALQVGVVDGVSSRLRVLLIDTILDTCAQIVAADGLDQPSQYHKSIHDAVVKVLTCSKLNRSSLRMCATLLFNMSVVGESIYPSLICDTRTVKALVAKIKSSKTSYRELVPIWRLFALWSGNESNRAQMASVNIQLHINKQMGVGARQRYVSKHGPTGDETMLDVGSIYSVSLSPQGHQIGSVTGTGRVAGWSELCHIGTRLEQYFKWVVLRTGEGNLSDSDEE</sequence>
<gene>
    <name evidence="3" type="ORF">KIPB_000302</name>
</gene>
<dbReference type="InterPro" id="IPR016024">
    <property type="entry name" value="ARM-type_fold"/>
</dbReference>
<dbReference type="Proteomes" id="UP000265618">
    <property type="component" value="Unassembled WGS sequence"/>
</dbReference>
<evidence type="ECO:0000256" key="2">
    <source>
        <dbReference type="SAM" id="Phobius"/>
    </source>
</evidence>
<evidence type="ECO:0000256" key="1">
    <source>
        <dbReference type="SAM" id="MobiDB-lite"/>
    </source>
</evidence>
<feature type="compositionally biased region" description="Basic and acidic residues" evidence="1">
    <location>
        <begin position="482"/>
        <end position="495"/>
    </location>
</feature>
<feature type="compositionally biased region" description="Basic and acidic residues" evidence="1">
    <location>
        <begin position="502"/>
        <end position="515"/>
    </location>
</feature>
<keyword evidence="2" id="KW-1133">Transmembrane helix</keyword>
<proteinExistence type="predicted"/>
<reference evidence="3 4" key="1">
    <citation type="journal article" date="2018" name="PLoS ONE">
        <title>The draft genome of Kipferlia bialata reveals reductive genome evolution in fornicate parasites.</title>
        <authorList>
            <person name="Tanifuji G."/>
            <person name="Takabayashi S."/>
            <person name="Kume K."/>
            <person name="Takagi M."/>
            <person name="Nakayama T."/>
            <person name="Kamikawa R."/>
            <person name="Inagaki Y."/>
            <person name="Hashimoto T."/>
        </authorList>
    </citation>
    <scope>NUCLEOTIDE SEQUENCE [LARGE SCALE GENOMIC DNA]</scope>
    <source>
        <strain evidence="3">NY0173</strain>
    </source>
</reference>
<feature type="transmembrane region" description="Helical" evidence="2">
    <location>
        <begin position="52"/>
        <end position="72"/>
    </location>
</feature>
<evidence type="ECO:0000313" key="4">
    <source>
        <dbReference type="Proteomes" id="UP000265618"/>
    </source>
</evidence>
<evidence type="ECO:0000313" key="3">
    <source>
        <dbReference type="EMBL" id="GIQ79632.1"/>
    </source>
</evidence>
<feature type="transmembrane region" description="Helical" evidence="2">
    <location>
        <begin position="92"/>
        <end position="114"/>
    </location>
</feature>
<feature type="transmembrane region" description="Helical" evidence="2">
    <location>
        <begin position="214"/>
        <end position="235"/>
    </location>
</feature>
<keyword evidence="4" id="KW-1185">Reference proteome</keyword>
<keyword evidence="2" id="KW-0472">Membrane</keyword>
<organism evidence="3 4">
    <name type="scientific">Kipferlia bialata</name>
    <dbReference type="NCBI Taxonomy" id="797122"/>
    <lineage>
        <taxon>Eukaryota</taxon>
        <taxon>Metamonada</taxon>
        <taxon>Carpediemonas-like organisms</taxon>
        <taxon>Kipferlia</taxon>
    </lineage>
</organism>
<feature type="compositionally biased region" description="Polar residues" evidence="1">
    <location>
        <begin position="439"/>
        <end position="450"/>
    </location>
</feature>
<comment type="caution">
    <text evidence="3">The sequence shown here is derived from an EMBL/GenBank/DDBJ whole genome shotgun (WGS) entry which is preliminary data.</text>
</comment>
<feature type="region of interest" description="Disordered" evidence="1">
    <location>
        <begin position="415"/>
        <end position="515"/>
    </location>
</feature>
<name>A0A9K3GEE0_9EUKA</name>
<feature type="transmembrane region" description="Helical" evidence="2">
    <location>
        <begin position="250"/>
        <end position="270"/>
    </location>
</feature>
<feature type="transmembrane region" description="Helical" evidence="2">
    <location>
        <begin position="126"/>
        <end position="145"/>
    </location>
</feature>
<protein>
    <submittedName>
        <fullName evidence="3">Uncharacterized protein</fullName>
    </submittedName>
</protein>
<keyword evidence="2" id="KW-0812">Transmembrane</keyword>